<keyword evidence="4" id="KW-1185">Reference proteome</keyword>
<proteinExistence type="predicted"/>
<dbReference type="Gene3D" id="2.60.130.10">
    <property type="entry name" value="Aromatic compound dioxygenase"/>
    <property type="match status" value="1"/>
</dbReference>
<protein>
    <submittedName>
        <fullName evidence="3">Peroxisomal N(1)-acetyl-spermine/spermidine oxidase</fullName>
    </submittedName>
</protein>
<gene>
    <name evidence="3" type="ORF">BV898_04064</name>
</gene>
<sequence length="702" mass="79406">MEPSSHAELVSSLLPPSNVGEGLRVAIVGAGIAGIAAALRLRRHGFAVVVFEAEGRIGGRLRSHHTDQGWFEFGAQWIHGEQHWLYDYAQQHDMLAQSVHMTRETAALFESGSQVSQTSHSDLVKLGAEFADHFSPDVLVSCRCDESVGERLKELQCEATLSSLPGDSHRKLVESVCDWSNRCLKIDSGADSLHDVSLQNYRDETCVGNYNHQLKLPFTSIISHLLWLHPGRDGPEEDFSKDEMRLRTPVQYIRLSEYNYQVSVETESGEQCGFDHVIVTVPLGVLKKKHRTLFVPALSQKKQETIESMGFGMIGKVIMIFAEPFWTNWQFDYVEGDVRAFALYWEGDLESERKDPEKRYADQPWYRSIRSFIACQTHPNVLIGFLAGHHVKTMESLPDSQVAQDLTTVLKKFSGDPSIPNPISILRSDWATSERFGGTYSYISLESGSKGLGPIDLGQPEWFQEGPKTLVPRLLFAGEATHPRYFSMVHGAILSGWREADRLVTLYRSFDRKDIVYSGHYRDSSPEPEESPTRRYRYSADWNNSGGLERLGAFRLNRSISRRANGDPDSSHAPGSKDYTCRSRVYTRDDGTYSVSSIFPGRYDDSGYRPAHIHFKITPVDRFNRPNGATFTTQLYFEDDHYLLPVDSCKHCGSDEPTLIACVQHVDDIKTYVGHWDVLLAPSSTRVNRMTAEEEFNDKHYN</sequence>
<dbReference type="GO" id="GO:0008199">
    <property type="term" value="F:ferric iron binding"/>
    <property type="evidence" value="ECO:0007669"/>
    <property type="project" value="InterPro"/>
</dbReference>
<dbReference type="GO" id="GO:0016702">
    <property type="term" value="F:oxidoreductase activity, acting on single donors with incorporation of molecular oxygen, incorporation of two atoms of oxygen"/>
    <property type="evidence" value="ECO:0007669"/>
    <property type="project" value="InterPro"/>
</dbReference>
<dbReference type="Proteomes" id="UP000192578">
    <property type="component" value="Unassembled WGS sequence"/>
</dbReference>
<dbReference type="SUPFAM" id="SSF54373">
    <property type="entry name" value="FAD-linked reductases, C-terminal domain"/>
    <property type="match status" value="1"/>
</dbReference>
<dbReference type="InterPro" id="IPR002937">
    <property type="entry name" value="Amino_oxidase"/>
</dbReference>
<dbReference type="PANTHER" id="PTHR10742:SF416">
    <property type="entry name" value="SPERMINE OXIDASE"/>
    <property type="match status" value="1"/>
</dbReference>
<feature type="domain" description="Amine oxidase" evidence="2">
    <location>
        <begin position="32"/>
        <end position="503"/>
    </location>
</feature>
<evidence type="ECO:0000259" key="2">
    <source>
        <dbReference type="Pfam" id="PF01593"/>
    </source>
</evidence>
<evidence type="ECO:0000313" key="4">
    <source>
        <dbReference type="Proteomes" id="UP000192578"/>
    </source>
</evidence>
<evidence type="ECO:0000259" key="1">
    <source>
        <dbReference type="Pfam" id="PF00775"/>
    </source>
</evidence>
<organism evidence="3 4">
    <name type="scientific">Hypsibius exemplaris</name>
    <name type="common">Freshwater tardigrade</name>
    <dbReference type="NCBI Taxonomy" id="2072580"/>
    <lineage>
        <taxon>Eukaryota</taxon>
        <taxon>Metazoa</taxon>
        <taxon>Ecdysozoa</taxon>
        <taxon>Tardigrada</taxon>
        <taxon>Eutardigrada</taxon>
        <taxon>Parachela</taxon>
        <taxon>Hypsibioidea</taxon>
        <taxon>Hypsibiidae</taxon>
        <taxon>Hypsibius</taxon>
    </lineage>
</organism>
<reference evidence="4" key="1">
    <citation type="submission" date="2017-01" db="EMBL/GenBank/DDBJ databases">
        <title>Comparative genomics of anhydrobiosis in the tardigrade Hypsibius dujardini.</title>
        <authorList>
            <person name="Yoshida Y."/>
            <person name="Koutsovoulos G."/>
            <person name="Laetsch D."/>
            <person name="Stevens L."/>
            <person name="Kumar S."/>
            <person name="Horikawa D."/>
            <person name="Ishino K."/>
            <person name="Komine S."/>
            <person name="Tomita M."/>
            <person name="Blaxter M."/>
            <person name="Arakawa K."/>
        </authorList>
    </citation>
    <scope>NUCLEOTIDE SEQUENCE [LARGE SCALE GENOMIC DNA]</scope>
    <source>
        <strain evidence="4">Z151</strain>
    </source>
</reference>
<dbReference type="OrthoDB" id="5046242at2759"/>
<dbReference type="Pfam" id="PF00775">
    <property type="entry name" value="Dioxygenase_C"/>
    <property type="match status" value="1"/>
</dbReference>
<dbReference type="Gene3D" id="3.90.660.10">
    <property type="match status" value="1"/>
</dbReference>
<dbReference type="InterPro" id="IPR050281">
    <property type="entry name" value="Flavin_monoamine_oxidase"/>
</dbReference>
<dbReference type="SUPFAM" id="SSF51905">
    <property type="entry name" value="FAD/NAD(P)-binding domain"/>
    <property type="match status" value="1"/>
</dbReference>
<dbReference type="Pfam" id="PF01593">
    <property type="entry name" value="Amino_oxidase"/>
    <property type="match status" value="1"/>
</dbReference>
<accession>A0A1W0X372</accession>
<dbReference type="Gene3D" id="3.50.50.60">
    <property type="entry name" value="FAD/NAD(P)-binding domain"/>
    <property type="match status" value="1"/>
</dbReference>
<dbReference type="SUPFAM" id="SSF49482">
    <property type="entry name" value="Aromatic compound dioxygenase"/>
    <property type="match status" value="1"/>
</dbReference>
<dbReference type="InterPro" id="IPR000627">
    <property type="entry name" value="Intradiol_dOase_C"/>
</dbReference>
<feature type="domain" description="Intradiol ring-cleavage dioxygenases" evidence="1">
    <location>
        <begin position="573"/>
        <end position="680"/>
    </location>
</feature>
<evidence type="ECO:0000313" key="3">
    <source>
        <dbReference type="EMBL" id="OQV21850.1"/>
    </source>
</evidence>
<dbReference type="AlphaFoldDB" id="A0A1W0X372"/>
<dbReference type="EMBL" id="MTYJ01000020">
    <property type="protein sequence ID" value="OQV21850.1"/>
    <property type="molecule type" value="Genomic_DNA"/>
</dbReference>
<dbReference type="PRINTS" id="PR00419">
    <property type="entry name" value="ADXRDTASE"/>
</dbReference>
<dbReference type="InterPro" id="IPR036188">
    <property type="entry name" value="FAD/NAD-bd_sf"/>
</dbReference>
<dbReference type="PANTHER" id="PTHR10742">
    <property type="entry name" value="FLAVIN MONOAMINE OXIDASE"/>
    <property type="match status" value="1"/>
</dbReference>
<dbReference type="GO" id="GO:0046592">
    <property type="term" value="F:polyamine oxidase activity"/>
    <property type="evidence" value="ECO:0007669"/>
    <property type="project" value="TreeGrafter"/>
</dbReference>
<name>A0A1W0X372_HYPEX</name>
<dbReference type="InterPro" id="IPR015889">
    <property type="entry name" value="Intradiol_dOase_core"/>
</dbReference>
<comment type="caution">
    <text evidence="3">The sequence shown here is derived from an EMBL/GenBank/DDBJ whole genome shotgun (WGS) entry which is preliminary data.</text>
</comment>